<accession>A0AAV2KSZ6</accession>
<feature type="compositionally biased region" description="Basic residues" evidence="1">
    <location>
        <begin position="271"/>
        <end position="281"/>
    </location>
</feature>
<feature type="compositionally biased region" description="Basic residues" evidence="1">
    <location>
        <begin position="181"/>
        <end position="194"/>
    </location>
</feature>
<keyword evidence="4" id="KW-1185">Reference proteome</keyword>
<feature type="compositionally biased region" description="Basic and acidic residues" evidence="1">
    <location>
        <begin position="226"/>
        <end position="245"/>
    </location>
</feature>
<evidence type="ECO:0000313" key="4">
    <source>
        <dbReference type="Proteomes" id="UP001497482"/>
    </source>
</evidence>
<feature type="region of interest" description="Disordered" evidence="1">
    <location>
        <begin position="171"/>
        <end position="204"/>
    </location>
</feature>
<feature type="signal peptide" evidence="2">
    <location>
        <begin position="1"/>
        <end position="18"/>
    </location>
</feature>
<proteinExistence type="predicted"/>
<evidence type="ECO:0000256" key="2">
    <source>
        <dbReference type="SAM" id="SignalP"/>
    </source>
</evidence>
<dbReference type="AlphaFoldDB" id="A0AAV2KSZ6"/>
<organism evidence="3 4">
    <name type="scientific">Knipowitschia caucasica</name>
    <name type="common">Caucasian dwarf goby</name>
    <name type="synonym">Pomatoschistus caucasicus</name>
    <dbReference type="NCBI Taxonomy" id="637954"/>
    <lineage>
        <taxon>Eukaryota</taxon>
        <taxon>Metazoa</taxon>
        <taxon>Chordata</taxon>
        <taxon>Craniata</taxon>
        <taxon>Vertebrata</taxon>
        <taxon>Euteleostomi</taxon>
        <taxon>Actinopterygii</taxon>
        <taxon>Neopterygii</taxon>
        <taxon>Teleostei</taxon>
        <taxon>Neoteleostei</taxon>
        <taxon>Acanthomorphata</taxon>
        <taxon>Gobiaria</taxon>
        <taxon>Gobiiformes</taxon>
        <taxon>Gobioidei</taxon>
        <taxon>Gobiidae</taxon>
        <taxon>Gobiinae</taxon>
        <taxon>Knipowitschia</taxon>
    </lineage>
</organism>
<feature type="chain" id="PRO_5043808176" evidence="2">
    <location>
        <begin position="19"/>
        <end position="296"/>
    </location>
</feature>
<reference evidence="3 4" key="1">
    <citation type="submission" date="2024-04" db="EMBL/GenBank/DDBJ databases">
        <authorList>
            <person name="Waldvogel A.-M."/>
            <person name="Schoenle A."/>
        </authorList>
    </citation>
    <scope>NUCLEOTIDE SEQUENCE [LARGE SCALE GENOMIC DNA]</scope>
</reference>
<feature type="region of interest" description="Disordered" evidence="1">
    <location>
        <begin position="226"/>
        <end position="296"/>
    </location>
</feature>
<protein>
    <submittedName>
        <fullName evidence="3">Uncharacterized protein</fullName>
    </submittedName>
</protein>
<evidence type="ECO:0000313" key="3">
    <source>
        <dbReference type="EMBL" id="CAL1591743.1"/>
    </source>
</evidence>
<name>A0AAV2KSZ6_KNICA</name>
<gene>
    <name evidence="3" type="ORF">KC01_LOCUS21093</name>
</gene>
<dbReference type="Proteomes" id="UP001497482">
    <property type="component" value="Chromosome 2"/>
</dbReference>
<dbReference type="EMBL" id="OZ035824">
    <property type="protein sequence ID" value="CAL1591743.1"/>
    <property type="molecule type" value="Genomic_DNA"/>
</dbReference>
<keyword evidence="2" id="KW-0732">Signal</keyword>
<sequence>MLMSSFVSAASLPPVTMAMGPGSTVTVAKQRGPPLQQQQSSFLLRALVCSSIMFRVSHMEENDVKVGWGGEVGGGGGGGGRCGGGGGGWGGWGVGGGGGSLRVPLLHVTIHEAQYSPHPSRHAPPNYQPTAILNYPPARPPITNLTPGSHPSPTHVCTPATLRSYIHITMPQSSAPTPGFSRHHSRSPPRRKKNNNPAYPDYTPSIFPQAVLKELTKSTTLDRFKRAQKRKDWGSRPDTTLRDGRIFPPRRVKSTSASFTRQNDAPPRVHSVTRRRIRTRRGACESRKMKENTGNA</sequence>
<feature type="compositionally biased region" description="Polar residues" evidence="1">
    <location>
        <begin position="254"/>
        <end position="263"/>
    </location>
</feature>
<evidence type="ECO:0000256" key="1">
    <source>
        <dbReference type="SAM" id="MobiDB-lite"/>
    </source>
</evidence>
<feature type="compositionally biased region" description="Basic and acidic residues" evidence="1">
    <location>
        <begin position="282"/>
        <end position="296"/>
    </location>
</feature>